<dbReference type="AlphaFoldDB" id="R0MG94"/>
<dbReference type="InterPro" id="IPR022075">
    <property type="entry name" value="Symplekin_C"/>
</dbReference>
<proteinExistence type="predicted"/>
<sequence length="164" mass="19348">MISFLIVLKPTDILTYALSMEDIKSSMRIIDLSFENSTFNENDFIYALNTSVQTLPPLLMRLLILTFKKYPHLKSFVVSFLYNLISKDAVEKENYFIGFIKCLEMLDITSIDILAVLPERNIVNILSRSRFLCKLCKDNVFRRDLKFKRDVNILRHLIRDRFLK</sequence>
<name>R0MG94_NOSB1</name>
<evidence type="ECO:0000313" key="3">
    <source>
        <dbReference type="Proteomes" id="UP000016927"/>
    </source>
</evidence>
<gene>
    <name evidence="2" type="ORF">NBO_153g0007</name>
</gene>
<dbReference type="Proteomes" id="UP000016927">
    <property type="component" value="Unassembled WGS sequence"/>
</dbReference>
<reference evidence="2 3" key="1">
    <citation type="journal article" date="2013" name="BMC Genomics">
        <title>Comparative genomics of parasitic silkworm microsporidia reveal an association between genome expansion and host adaptation.</title>
        <authorList>
            <person name="Pan G."/>
            <person name="Xu J."/>
            <person name="Li T."/>
            <person name="Xia Q."/>
            <person name="Liu S.L."/>
            <person name="Zhang G."/>
            <person name="Li S."/>
            <person name="Li C."/>
            <person name="Liu H."/>
            <person name="Yang L."/>
            <person name="Liu T."/>
            <person name="Zhang X."/>
            <person name="Wu Z."/>
            <person name="Fan W."/>
            <person name="Dang X."/>
            <person name="Xiang H."/>
            <person name="Tao M."/>
            <person name="Li Y."/>
            <person name="Hu J."/>
            <person name="Li Z."/>
            <person name="Lin L."/>
            <person name="Luo J."/>
            <person name="Geng L."/>
            <person name="Wang L."/>
            <person name="Long M."/>
            <person name="Wan Y."/>
            <person name="He N."/>
            <person name="Zhang Z."/>
            <person name="Lu C."/>
            <person name="Keeling P.J."/>
            <person name="Wang J."/>
            <person name="Xiang Z."/>
            <person name="Zhou Z."/>
        </authorList>
    </citation>
    <scope>NUCLEOTIDE SEQUENCE [LARGE SCALE GENOMIC DNA]</scope>
    <source>
        <strain evidence="3">CQ1 / CVCC 102059</strain>
    </source>
</reference>
<accession>R0MG94</accession>
<dbReference type="EMBL" id="KB909061">
    <property type="protein sequence ID" value="EOB13160.1"/>
    <property type="molecule type" value="Genomic_DNA"/>
</dbReference>
<dbReference type="VEuPathDB" id="MicrosporidiaDB:NBO_153g0007"/>
<evidence type="ECO:0000313" key="2">
    <source>
        <dbReference type="EMBL" id="EOB13160.1"/>
    </source>
</evidence>
<keyword evidence="3" id="KW-1185">Reference proteome</keyword>
<feature type="domain" description="Symplekin C-terminal" evidence="1">
    <location>
        <begin position="8"/>
        <end position="126"/>
    </location>
</feature>
<dbReference type="STRING" id="578461.R0MG94"/>
<dbReference type="HOGENOM" id="CLU_1619521_0_0_1"/>
<organism evidence="2 3">
    <name type="scientific">Nosema bombycis (strain CQ1 / CVCC 102059)</name>
    <name type="common">Microsporidian parasite</name>
    <name type="synonym">Pebrine of silkworm</name>
    <dbReference type="NCBI Taxonomy" id="578461"/>
    <lineage>
        <taxon>Eukaryota</taxon>
        <taxon>Fungi</taxon>
        <taxon>Fungi incertae sedis</taxon>
        <taxon>Microsporidia</taxon>
        <taxon>Nosematidae</taxon>
        <taxon>Nosema</taxon>
    </lineage>
</organism>
<protein>
    <recommendedName>
        <fullName evidence="1">Symplekin C-terminal domain-containing protein</fullName>
    </recommendedName>
</protein>
<evidence type="ECO:0000259" key="1">
    <source>
        <dbReference type="Pfam" id="PF12295"/>
    </source>
</evidence>
<dbReference type="Pfam" id="PF12295">
    <property type="entry name" value="Symplekin_C"/>
    <property type="match status" value="1"/>
</dbReference>
<dbReference type="OrthoDB" id="331600at2759"/>